<evidence type="ECO:0000256" key="1">
    <source>
        <dbReference type="SAM" id="MobiDB-lite"/>
    </source>
</evidence>
<comment type="caution">
    <text evidence="2">The sequence shown here is derived from an EMBL/GenBank/DDBJ whole genome shotgun (WGS) entry which is preliminary data.</text>
</comment>
<feature type="region of interest" description="Disordered" evidence="1">
    <location>
        <begin position="1"/>
        <end position="91"/>
    </location>
</feature>
<gene>
    <name evidence="2" type="ORF">R3P38DRAFT_2567045</name>
</gene>
<dbReference type="EMBL" id="JAWWNJ010000102">
    <property type="protein sequence ID" value="KAK6995697.1"/>
    <property type="molecule type" value="Genomic_DNA"/>
</dbReference>
<reference evidence="2 3" key="1">
    <citation type="journal article" date="2024" name="J Genomics">
        <title>Draft genome sequencing and assembly of Favolaschia claudopus CIRM-BRFM 2984 isolated from oak limbs.</title>
        <authorList>
            <person name="Navarro D."/>
            <person name="Drula E."/>
            <person name="Chaduli D."/>
            <person name="Cazenave R."/>
            <person name="Ahrendt S."/>
            <person name="Wang J."/>
            <person name="Lipzen A."/>
            <person name="Daum C."/>
            <person name="Barry K."/>
            <person name="Grigoriev I.V."/>
            <person name="Favel A."/>
            <person name="Rosso M.N."/>
            <person name="Martin F."/>
        </authorList>
    </citation>
    <scope>NUCLEOTIDE SEQUENCE [LARGE SCALE GENOMIC DNA]</scope>
    <source>
        <strain evidence="2 3">CIRM-BRFM 2984</strain>
    </source>
</reference>
<dbReference type="Proteomes" id="UP001362999">
    <property type="component" value="Unassembled WGS sequence"/>
</dbReference>
<organism evidence="2 3">
    <name type="scientific">Favolaschia claudopus</name>
    <dbReference type="NCBI Taxonomy" id="2862362"/>
    <lineage>
        <taxon>Eukaryota</taxon>
        <taxon>Fungi</taxon>
        <taxon>Dikarya</taxon>
        <taxon>Basidiomycota</taxon>
        <taxon>Agaricomycotina</taxon>
        <taxon>Agaricomycetes</taxon>
        <taxon>Agaricomycetidae</taxon>
        <taxon>Agaricales</taxon>
        <taxon>Marasmiineae</taxon>
        <taxon>Mycenaceae</taxon>
        <taxon>Favolaschia</taxon>
    </lineage>
</organism>
<accession>A0AAV9ZWZ1</accession>
<evidence type="ECO:0000313" key="3">
    <source>
        <dbReference type="Proteomes" id="UP001362999"/>
    </source>
</evidence>
<keyword evidence="3" id="KW-1185">Reference proteome</keyword>
<name>A0AAV9ZWZ1_9AGAR</name>
<proteinExistence type="predicted"/>
<protein>
    <submittedName>
        <fullName evidence="2">Uncharacterized protein</fullName>
    </submittedName>
</protein>
<evidence type="ECO:0000313" key="2">
    <source>
        <dbReference type="EMBL" id="KAK6995697.1"/>
    </source>
</evidence>
<sequence>MYGDPSLSEFHTERDLKGRLLPAPTAGKQRPSLGESSRIELKKQLAAASTTRSRKRALEADKENEAEGSDRPAKVRKTRMSMDQRLALGLL</sequence>
<feature type="compositionally biased region" description="Basic and acidic residues" evidence="1">
    <location>
        <begin position="56"/>
        <end position="73"/>
    </location>
</feature>
<dbReference type="AlphaFoldDB" id="A0AAV9ZWZ1"/>